<dbReference type="InterPro" id="IPR036749">
    <property type="entry name" value="Expansin_CBD_sf"/>
</dbReference>
<dbReference type="OrthoDB" id="5823761at2759"/>
<feature type="chain" id="PRO_5035939692" evidence="2">
    <location>
        <begin position="21"/>
        <end position="244"/>
    </location>
</feature>
<dbReference type="Pfam" id="PF01357">
    <property type="entry name" value="Expansin_C"/>
    <property type="match status" value="1"/>
</dbReference>
<dbReference type="PROSITE" id="PS50843">
    <property type="entry name" value="EXPANSIN_CBD"/>
    <property type="match status" value="1"/>
</dbReference>
<dbReference type="SUPFAM" id="SSF50685">
    <property type="entry name" value="Barwin-like endoglucanases"/>
    <property type="match status" value="1"/>
</dbReference>
<evidence type="ECO:0000259" key="4">
    <source>
        <dbReference type="PROSITE" id="PS50843"/>
    </source>
</evidence>
<feature type="domain" description="Expansin-like CBD" evidence="4">
    <location>
        <begin position="157"/>
        <end position="239"/>
    </location>
</feature>
<reference evidence="5 6" key="1">
    <citation type="submission" date="2019-12" db="EMBL/GenBank/DDBJ databases">
        <authorList>
            <person name="Alioto T."/>
            <person name="Alioto T."/>
            <person name="Gomez Garrido J."/>
        </authorList>
    </citation>
    <scope>NUCLEOTIDE SEQUENCE [LARGE SCALE GENOMIC DNA]</scope>
</reference>
<evidence type="ECO:0000259" key="3">
    <source>
        <dbReference type="PROSITE" id="PS50842"/>
    </source>
</evidence>
<dbReference type="Proteomes" id="UP000594638">
    <property type="component" value="Unassembled WGS sequence"/>
</dbReference>
<dbReference type="PRINTS" id="PR01225">
    <property type="entry name" value="EXPANSNFAMLY"/>
</dbReference>
<dbReference type="CDD" id="cd22277">
    <property type="entry name" value="DPBB_EXLB_N"/>
    <property type="match status" value="1"/>
</dbReference>
<dbReference type="AlphaFoldDB" id="A0A8S0RXX2"/>
<dbReference type="PANTHER" id="PTHR31692:SF2">
    <property type="entry name" value="EXPANSIN-LIKE B1"/>
    <property type="match status" value="1"/>
</dbReference>
<dbReference type="InterPro" id="IPR009009">
    <property type="entry name" value="RlpA-like_DPBB"/>
</dbReference>
<evidence type="ECO:0000256" key="2">
    <source>
        <dbReference type="SAM" id="SignalP"/>
    </source>
</evidence>
<dbReference type="EMBL" id="CACTIH010003787">
    <property type="protein sequence ID" value="CAA2985008.1"/>
    <property type="molecule type" value="Genomic_DNA"/>
</dbReference>
<keyword evidence="2" id="KW-0732">Signal</keyword>
<dbReference type="Gramene" id="OE9A016298T1">
    <property type="protein sequence ID" value="OE9A016298C1"/>
    <property type="gene ID" value="OE9A016298"/>
</dbReference>
<dbReference type="Pfam" id="PF03330">
    <property type="entry name" value="DPBB_1"/>
    <property type="match status" value="1"/>
</dbReference>
<feature type="domain" description="Expansin-like EG45" evidence="3">
    <location>
        <begin position="41"/>
        <end position="144"/>
    </location>
</feature>
<protein>
    <submittedName>
        <fullName evidence="5">Expansin-like B1</fullName>
    </submittedName>
</protein>
<dbReference type="PROSITE" id="PS50842">
    <property type="entry name" value="EXPANSIN_EG45"/>
    <property type="match status" value="1"/>
</dbReference>
<evidence type="ECO:0000256" key="1">
    <source>
        <dbReference type="RuleBase" id="RU003460"/>
    </source>
</evidence>
<gene>
    <name evidence="5" type="ORF">OLEA9_A016298</name>
</gene>
<dbReference type="InterPro" id="IPR036908">
    <property type="entry name" value="RlpA-like_sf"/>
</dbReference>
<dbReference type="SUPFAM" id="SSF49590">
    <property type="entry name" value="PHL pollen allergen"/>
    <property type="match status" value="1"/>
</dbReference>
<dbReference type="GO" id="GO:0005576">
    <property type="term" value="C:extracellular region"/>
    <property type="evidence" value="ECO:0007669"/>
    <property type="project" value="InterPro"/>
</dbReference>
<accession>A0A8S0RXX2</accession>
<evidence type="ECO:0000313" key="5">
    <source>
        <dbReference type="EMBL" id="CAA2985008.1"/>
    </source>
</evidence>
<dbReference type="PANTHER" id="PTHR31692">
    <property type="entry name" value="EXPANSIN-B3"/>
    <property type="match status" value="1"/>
</dbReference>
<evidence type="ECO:0000313" key="6">
    <source>
        <dbReference type="Proteomes" id="UP000594638"/>
    </source>
</evidence>
<proteinExistence type="inferred from homology"/>
<dbReference type="InterPro" id="IPR007117">
    <property type="entry name" value="Expansin_CBD"/>
</dbReference>
<dbReference type="GO" id="GO:0009653">
    <property type="term" value="P:anatomical structure morphogenesis"/>
    <property type="evidence" value="ECO:0007669"/>
    <property type="project" value="UniProtKB-ARBA"/>
</dbReference>
<comment type="caution">
    <text evidence="5">The sequence shown here is derived from an EMBL/GenBank/DDBJ whole genome shotgun (WGS) entry which is preliminary data.</text>
</comment>
<sequence length="244" mass="27009">MGSYFFFFPMILLLAATCYGQRFQNSRATYYGSPEGLGTETGACGFGEFGKTVNNGEVAGVSSLYSSGSGCGACYLVKCKIPTYCSKEGAKVVVTDYGEGDRTDFIMSKRGYEKMARPNMAPQLLAYGVVDIEYRRVPCSYNRNLELRIHEHSNYPSYLALAPIYKDGMSDITGIDIGLEDSEEWSPMRRAYGTVFDISNPPIGSLRVRIYYAIPYEVKSVQLTRAIPTDWKAGVAYDTASQLN</sequence>
<feature type="signal peptide" evidence="2">
    <location>
        <begin position="1"/>
        <end position="20"/>
    </location>
</feature>
<comment type="similarity">
    <text evidence="1">Belongs to the expansin family.</text>
</comment>
<dbReference type="Gene3D" id="2.40.40.10">
    <property type="entry name" value="RlpA-like domain"/>
    <property type="match status" value="1"/>
</dbReference>
<dbReference type="Gene3D" id="2.60.40.760">
    <property type="entry name" value="Expansin, cellulose-binding-like domain"/>
    <property type="match status" value="1"/>
</dbReference>
<name>A0A8S0RXX2_OLEEU</name>
<organism evidence="5 6">
    <name type="scientific">Olea europaea subsp. europaea</name>
    <dbReference type="NCBI Taxonomy" id="158383"/>
    <lineage>
        <taxon>Eukaryota</taxon>
        <taxon>Viridiplantae</taxon>
        <taxon>Streptophyta</taxon>
        <taxon>Embryophyta</taxon>
        <taxon>Tracheophyta</taxon>
        <taxon>Spermatophyta</taxon>
        <taxon>Magnoliopsida</taxon>
        <taxon>eudicotyledons</taxon>
        <taxon>Gunneridae</taxon>
        <taxon>Pentapetalae</taxon>
        <taxon>asterids</taxon>
        <taxon>lamiids</taxon>
        <taxon>Lamiales</taxon>
        <taxon>Oleaceae</taxon>
        <taxon>Oleeae</taxon>
        <taxon>Olea</taxon>
    </lineage>
</organism>
<dbReference type="InterPro" id="IPR007112">
    <property type="entry name" value="Expansin/allergen_DPBB_dom"/>
</dbReference>
<keyword evidence="6" id="KW-1185">Reference proteome</keyword>
<dbReference type="InterPro" id="IPR007118">
    <property type="entry name" value="Expan_Lol_pI"/>
</dbReference>